<dbReference type="AlphaFoldDB" id="A0A0S4J392"/>
<evidence type="ECO:0000256" key="1">
    <source>
        <dbReference type="SAM" id="MobiDB-lite"/>
    </source>
</evidence>
<feature type="region of interest" description="Disordered" evidence="1">
    <location>
        <begin position="196"/>
        <end position="223"/>
    </location>
</feature>
<accession>A0A0S4J392</accession>
<evidence type="ECO:0000313" key="3">
    <source>
        <dbReference type="Proteomes" id="UP000051952"/>
    </source>
</evidence>
<dbReference type="VEuPathDB" id="TriTrypDB:BSAL_73455"/>
<evidence type="ECO:0000313" key="2">
    <source>
        <dbReference type="EMBL" id="CUG06848.1"/>
    </source>
</evidence>
<organism evidence="2 3">
    <name type="scientific">Bodo saltans</name>
    <name type="common">Flagellated protozoan</name>
    <dbReference type="NCBI Taxonomy" id="75058"/>
    <lineage>
        <taxon>Eukaryota</taxon>
        <taxon>Discoba</taxon>
        <taxon>Euglenozoa</taxon>
        <taxon>Kinetoplastea</taxon>
        <taxon>Metakinetoplastina</taxon>
        <taxon>Eubodonida</taxon>
        <taxon>Bodonidae</taxon>
        <taxon>Bodo</taxon>
    </lineage>
</organism>
<dbReference type="EMBL" id="CYKH01000616">
    <property type="protein sequence ID" value="CUG06848.1"/>
    <property type="molecule type" value="Genomic_DNA"/>
</dbReference>
<keyword evidence="3" id="KW-1185">Reference proteome</keyword>
<feature type="non-terminal residue" evidence="2">
    <location>
        <position position="526"/>
    </location>
</feature>
<gene>
    <name evidence="2" type="ORF">BSAL_73455</name>
</gene>
<reference evidence="3" key="1">
    <citation type="submission" date="2015-09" db="EMBL/GenBank/DDBJ databases">
        <authorList>
            <consortium name="Pathogen Informatics"/>
        </authorList>
    </citation>
    <scope>NUCLEOTIDE SEQUENCE [LARGE SCALE GENOMIC DNA]</scope>
    <source>
        <strain evidence="3">Lake Konstanz</strain>
    </source>
</reference>
<name>A0A0S4J392_BODSA</name>
<feature type="compositionally biased region" description="Polar residues" evidence="1">
    <location>
        <begin position="212"/>
        <end position="223"/>
    </location>
</feature>
<protein>
    <submittedName>
        <fullName evidence="2">Uncharacterized protein</fullName>
    </submittedName>
</protein>
<dbReference type="Proteomes" id="UP000051952">
    <property type="component" value="Unassembled WGS sequence"/>
</dbReference>
<proteinExistence type="predicted"/>
<sequence length="526" mass="58103">MSTNLDRSADALLQQKALQTTHHERLSADAQQASRALRVAFQNTRDSVVEVRRLREDLRDVREETAQLEKAFESQHLLRLSMLSALRVKGVDEADAAVQQLESVGMRWVGVPARLGKVDAQLDAYQAAQNCVNDCLMSANDVQQVVTAALDLHNIAVAADELSRVLYHTTTPAEFPLPPSNLGEIGEEEKLTNNHHINGITDENGDGANDGEMSSRNDAPQATTAASPLPFVHHLQLWETTIHDEAKKLQCLTNANTNRIAQLGSTIADHEATTASAKNTCAAVSDRLENVILPELTEKQRLLSVLEEELRVKETEILPHLVAIVHFETNVVASLLEEFVSGALQIAREAAALPADVLLAAKAHRCHIVARRTENQERKVSLATLMSEKASIASAHEELSAQVVEHRCLLKPAQDEWCTITKARCDLTAKRASTEALHQTHRTAAESLKQHVDAARQERVERMIALQAAIATLLMETTPALRLDIEREEEAAFHELNELQLGDFSATIERAAVRQQKGMQEQLLRE</sequence>